<keyword evidence="4 5" id="KW-0808">Transferase</keyword>
<dbReference type="GO" id="GO:0004514">
    <property type="term" value="F:nicotinate-nucleotide diphosphorylase (carboxylating) activity"/>
    <property type="evidence" value="ECO:0007669"/>
    <property type="project" value="InterPro"/>
</dbReference>
<proteinExistence type="inferred from homology"/>
<evidence type="ECO:0000256" key="4">
    <source>
        <dbReference type="ARBA" id="ARBA00022679"/>
    </source>
</evidence>
<reference evidence="8 9" key="1">
    <citation type="journal article" date="2011" name="J. Bacteriol.">
        <title>Genome sequence of the ethanol-producing Zymomonas mobilis subsp. mobilis lectotype strain ATCC 10988.</title>
        <authorList>
            <person name="Pappas K.M."/>
            <person name="Kouvelis V.N."/>
            <person name="Saunders E."/>
            <person name="Brettin T.S."/>
            <person name="Bruce D."/>
            <person name="Detter C."/>
            <person name="Balakireva M."/>
            <person name="Han C.S."/>
            <person name="Savvakis G."/>
            <person name="Kyrpides N.C."/>
            <person name="Typas M.A."/>
        </authorList>
    </citation>
    <scope>NUCLEOTIDE SEQUENCE [LARGE SCALE GENOMIC DNA]</scope>
    <source>
        <strain evidence="9">ATCC 10988 / DSM 424 / CCUG 17860 / LMG 404 / NCIMB 8938 / NRRL B-806 / ZM1</strain>
    </source>
</reference>
<dbReference type="InterPro" id="IPR027277">
    <property type="entry name" value="NadC/ModD"/>
</dbReference>
<dbReference type="KEGG" id="zmm:Zmob_1317"/>
<dbReference type="FunFam" id="3.20.20.70:FF:000030">
    <property type="entry name" value="Nicotinate-nucleotide pyrophosphorylase, carboxylating"/>
    <property type="match status" value="1"/>
</dbReference>
<evidence type="ECO:0000256" key="1">
    <source>
        <dbReference type="ARBA" id="ARBA00009400"/>
    </source>
</evidence>
<organism evidence="8 9">
    <name type="scientific">Zymomonas mobilis subsp. mobilis (strain ATCC 10988 / DSM 424 / LMG 404 / NCIMB 8938 / NRRL B-806 / ZM1)</name>
    <dbReference type="NCBI Taxonomy" id="555217"/>
    <lineage>
        <taxon>Bacteria</taxon>
        <taxon>Pseudomonadati</taxon>
        <taxon>Pseudomonadota</taxon>
        <taxon>Alphaproteobacteria</taxon>
        <taxon>Sphingomonadales</taxon>
        <taxon>Zymomonadaceae</taxon>
        <taxon>Zymomonas</taxon>
    </lineage>
</organism>
<dbReference type="AlphaFoldDB" id="A0A0H3FZ83"/>
<dbReference type="InterPro" id="IPR002638">
    <property type="entry name" value="Quinolinate_PRibosylTrfase_C"/>
</dbReference>
<accession>A0A0H3FZ83</accession>
<name>A0A0H3FZ83_ZYMMA</name>
<dbReference type="SUPFAM" id="SSF54675">
    <property type="entry name" value="Nicotinate/Quinolinate PRTase N-terminal domain-like"/>
    <property type="match status" value="1"/>
</dbReference>
<evidence type="ECO:0000259" key="6">
    <source>
        <dbReference type="Pfam" id="PF01729"/>
    </source>
</evidence>
<dbReference type="eggNOG" id="COG0157">
    <property type="taxonomic scope" value="Bacteria"/>
</dbReference>
<dbReference type="Pfam" id="PF01729">
    <property type="entry name" value="QRPTase_C"/>
    <property type="match status" value="1"/>
</dbReference>
<dbReference type="Proteomes" id="UP000001494">
    <property type="component" value="Chromosome"/>
</dbReference>
<evidence type="ECO:0000256" key="3">
    <source>
        <dbReference type="ARBA" id="ARBA00022676"/>
    </source>
</evidence>
<evidence type="ECO:0000313" key="8">
    <source>
        <dbReference type="EMBL" id="AEH63140.1"/>
    </source>
</evidence>
<dbReference type="GO" id="GO:0005737">
    <property type="term" value="C:cytoplasm"/>
    <property type="evidence" value="ECO:0007669"/>
    <property type="project" value="TreeGrafter"/>
</dbReference>
<comment type="similarity">
    <text evidence="1 5">Belongs to the NadC/ModD family.</text>
</comment>
<dbReference type="InterPro" id="IPR013785">
    <property type="entry name" value="Aldolase_TIM"/>
</dbReference>
<dbReference type="InterPro" id="IPR036068">
    <property type="entry name" value="Nicotinate_pribotase-like_C"/>
</dbReference>
<feature type="domain" description="Quinolinate phosphoribosyl transferase N-terminal" evidence="7">
    <location>
        <begin position="31"/>
        <end position="113"/>
    </location>
</feature>
<dbReference type="GO" id="GO:0034213">
    <property type="term" value="P:quinolinate catabolic process"/>
    <property type="evidence" value="ECO:0007669"/>
    <property type="project" value="TreeGrafter"/>
</dbReference>
<dbReference type="InterPro" id="IPR037128">
    <property type="entry name" value="Quinolinate_PRibosylTase_N_sf"/>
</dbReference>
<dbReference type="InterPro" id="IPR022412">
    <property type="entry name" value="Quinolinate_PRibosylTrfase_N"/>
</dbReference>
<sequence length="289" mass="31102">MSSQPFSALPFLPISTGLIENLWMEDAGYGDLTTRSLGIQDHPAHITFTARDDQIASGVEEAAALLKQLGASIDYAIPSGSRALSGTLLLEAKASAGQLHLGWKSAQSLMEWSAGIATMTHKMVTLAKKISPMAVVGCTRKAPPLTRPLAVKAVLAGGGVMHRINLSETLLVFAEHLTFMNFDIGKAIGRLKQTAPERKITVEVETIEQALTVAQFSPDILQLEKFTPQQLHHLHERLKFFDHIPSLAAAGGINPENIADYIEAGADIIVTSAPYYAKPCDVQVKLEAA</sequence>
<dbReference type="Gene3D" id="3.90.1170.20">
    <property type="entry name" value="Quinolinate phosphoribosyl transferase, N-terminal domain"/>
    <property type="match status" value="1"/>
</dbReference>
<dbReference type="GeneID" id="79904851"/>
<dbReference type="PIRSF" id="PIRSF006250">
    <property type="entry name" value="NadC_ModD"/>
    <property type="match status" value="1"/>
</dbReference>
<dbReference type="SUPFAM" id="SSF51690">
    <property type="entry name" value="Nicotinate/Quinolinate PRTase C-terminal domain-like"/>
    <property type="match status" value="1"/>
</dbReference>
<evidence type="ECO:0000259" key="7">
    <source>
        <dbReference type="Pfam" id="PF02749"/>
    </source>
</evidence>
<dbReference type="Pfam" id="PF02749">
    <property type="entry name" value="QRPTase_N"/>
    <property type="match status" value="1"/>
</dbReference>
<dbReference type="InterPro" id="IPR006242">
    <property type="entry name" value="ModD"/>
</dbReference>
<dbReference type="OrthoDB" id="8216773at2"/>
<gene>
    <name evidence="8" type="ordered locus">Zmob_1317</name>
</gene>
<dbReference type="EMBL" id="CP002850">
    <property type="protein sequence ID" value="AEH63140.1"/>
    <property type="molecule type" value="Genomic_DNA"/>
</dbReference>
<dbReference type="NCBIfam" id="TIGR01334">
    <property type="entry name" value="modD"/>
    <property type="match status" value="1"/>
</dbReference>
<dbReference type="PANTHER" id="PTHR32179">
    <property type="entry name" value="NICOTINATE-NUCLEOTIDE PYROPHOSPHORYLASE [CARBOXYLATING]"/>
    <property type="match status" value="1"/>
</dbReference>
<keyword evidence="3 5" id="KW-0328">Glycosyltransferase</keyword>
<dbReference type="GO" id="GO:0009435">
    <property type="term" value="P:NAD+ biosynthetic process"/>
    <property type="evidence" value="ECO:0007669"/>
    <property type="project" value="InterPro"/>
</dbReference>
<dbReference type="CDD" id="cd01573">
    <property type="entry name" value="modD_like"/>
    <property type="match status" value="1"/>
</dbReference>
<evidence type="ECO:0000256" key="2">
    <source>
        <dbReference type="ARBA" id="ARBA00019205"/>
    </source>
</evidence>
<dbReference type="RefSeq" id="WP_014500992.1">
    <property type="nucleotide sequence ID" value="NC_017262.1"/>
</dbReference>
<evidence type="ECO:0000313" key="9">
    <source>
        <dbReference type="Proteomes" id="UP000001494"/>
    </source>
</evidence>
<dbReference type="HOGENOM" id="CLU_039622_2_1_5"/>
<evidence type="ECO:0000256" key="5">
    <source>
        <dbReference type="PIRNR" id="PIRNR006250"/>
    </source>
</evidence>
<feature type="domain" description="Quinolinate phosphoribosyl transferase C-terminal" evidence="6">
    <location>
        <begin position="116"/>
        <end position="284"/>
    </location>
</feature>
<protein>
    <recommendedName>
        <fullName evidence="2">Putative pyrophosphorylase ModD</fullName>
    </recommendedName>
</protein>
<dbReference type="Gene3D" id="3.20.20.70">
    <property type="entry name" value="Aldolase class I"/>
    <property type="match status" value="1"/>
</dbReference>
<dbReference type="PANTHER" id="PTHR32179:SF4">
    <property type="entry name" value="PYROPHOSPHORYLASE MODD-RELATED"/>
    <property type="match status" value="1"/>
</dbReference>